<organism evidence="13 14">
    <name type="scientific">Sphingomonas chungangi</name>
    <dbReference type="NCBI Taxonomy" id="2683589"/>
    <lineage>
        <taxon>Bacteria</taxon>
        <taxon>Pseudomonadati</taxon>
        <taxon>Pseudomonadota</taxon>
        <taxon>Alphaproteobacteria</taxon>
        <taxon>Sphingomonadales</taxon>
        <taxon>Sphingomonadaceae</taxon>
        <taxon>Sphingomonas</taxon>
    </lineage>
</organism>
<evidence type="ECO:0000256" key="8">
    <source>
        <dbReference type="ARBA" id="ARBA00023136"/>
    </source>
</evidence>
<gene>
    <name evidence="13" type="ORF">HZF05_17980</name>
</gene>
<keyword evidence="4 9" id="KW-1003">Cell membrane</keyword>
<feature type="domain" description="AprE-like beta-barrel" evidence="12">
    <location>
        <begin position="358"/>
        <end position="454"/>
    </location>
</feature>
<evidence type="ECO:0000256" key="1">
    <source>
        <dbReference type="ARBA" id="ARBA00004377"/>
    </source>
</evidence>
<keyword evidence="8 9" id="KW-0472">Membrane</keyword>
<reference evidence="13 14" key="1">
    <citation type="submission" date="2020-07" db="EMBL/GenBank/DDBJ databases">
        <authorList>
            <person name="Sun Q."/>
        </authorList>
    </citation>
    <scope>NUCLEOTIDE SEQUENCE [LARGE SCALE GENOMIC DNA]</scope>
    <source>
        <strain evidence="13 14">CGMCC 1.13654</strain>
    </source>
</reference>
<dbReference type="InterPro" id="IPR050739">
    <property type="entry name" value="MFP"/>
</dbReference>
<evidence type="ECO:0000256" key="3">
    <source>
        <dbReference type="ARBA" id="ARBA00022448"/>
    </source>
</evidence>
<evidence type="ECO:0000256" key="9">
    <source>
        <dbReference type="RuleBase" id="RU365093"/>
    </source>
</evidence>
<comment type="caution">
    <text evidence="13">The sequence shown here is derived from an EMBL/GenBank/DDBJ whole genome shotgun (WGS) entry which is preliminary data.</text>
</comment>
<dbReference type="Proteomes" id="UP000570166">
    <property type="component" value="Unassembled WGS sequence"/>
</dbReference>
<accession>A0A838L960</accession>
<feature type="coiled-coil region" evidence="10">
    <location>
        <begin position="287"/>
        <end position="314"/>
    </location>
</feature>
<evidence type="ECO:0000256" key="4">
    <source>
        <dbReference type="ARBA" id="ARBA00022475"/>
    </source>
</evidence>
<feature type="domain" description="AprE-like long alpha-helical hairpin" evidence="11">
    <location>
        <begin position="133"/>
        <end position="312"/>
    </location>
</feature>
<dbReference type="RefSeq" id="WP_160363878.1">
    <property type="nucleotide sequence ID" value="NZ_JACEIB010000027.1"/>
</dbReference>
<keyword evidence="10" id="KW-0175">Coiled coil</keyword>
<evidence type="ECO:0000256" key="10">
    <source>
        <dbReference type="SAM" id="Coils"/>
    </source>
</evidence>
<dbReference type="InterPro" id="IPR058982">
    <property type="entry name" value="Beta-barrel_AprE"/>
</dbReference>
<protein>
    <recommendedName>
        <fullName evidence="9">Membrane fusion protein (MFP) family protein</fullName>
    </recommendedName>
</protein>
<dbReference type="PANTHER" id="PTHR30386">
    <property type="entry name" value="MEMBRANE FUSION SUBUNIT OF EMRAB-TOLC MULTIDRUG EFFLUX PUMP"/>
    <property type="match status" value="1"/>
</dbReference>
<evidence type="ECO:0000259" key="12">
    <source>
        <dbReference type="Pfam" id="PF26002"/>
    </source>
</evidence>
<keyword evidence="7 9" id="KW-1133">Transmembrane helix</keyword>
<keyword evidence="6 9" id="KW-0812">Transmembrane</keyword>
<dbReference type="InterPro" id="IPR058781">
    <property type="entry name" value="HH_AprE-like"/>
</dbReference>
<sequence>MTMLPARIGDARRSLVRQWRALGDGAKIDALFGGAGRDELDFLPAALEIVEAPPSPAARVTGYVIAALVGLILLWGFIGKVDMTATAPGEVASDGGGKVIQPLDAARVEEILVHDGQSVPAGAVLLRLQPTEAQADRDMLRGQLNAERLEVARLRTTALGEPFAAPPGADPTAARLARQQATDDIAARDAKLAELDRVVVEKQAELAGGQADLDRLTALSKVADKRLGIYEVLARKGFTSDLRMVDAEGQAKDATASIAAQRQRMPGIAAALAAARSDRAGSAADIRQKALADLAEASAKADSLQDQLDKAASHLAGMTLRAPVSGTVQELAVHTIGGVVQPGQPVMRLSPAGGGVEVRARLENRDVGFVRAGMPAEVKIDSFPFTRYGTVPAVVVSVSADAMTPTYDPAHPNANAGAPVYAARIRLLRPTILVDGAQRAITPGMAVVAEIKTGRRRLADYVLSPVQRVFAEAGHER</sequence>
<keyword evidence="5 9" id="KW-0997">Cell inner membrane</keyword>
<dbReference type="Pfam" id="PF25994">
    <property type="entry name" value="HH_AprE"/>
    <property type="match status" value="1"/>
</dbReference>
<dbReference type="InterPro" id="IPR010129">
    <property type="entry name" value="T1SS_HlyD"/>
</dbReference>
<proteinExistence type="inferred from homology"/>
<evidence type="ECO:0000259" key="11">
    <source>
        <dbReference type="Pfam" id="PF25994"/>
    </source>
</evidence>
<dbReference type="EMBL" id="JACEIB010000027">
    <property type="protein sequence ID" value="MBA2935973.1"/>
    <property type="molecule type" value="Genomic_DNA"/>
</dbReference>
<dbReference type="PANTHER" id="PTHR30386:SF27">
    <property type="entry name" value="MEMBRANE FUSION PROTEIN (MFP) FAMILY PROTEIN"/>
    <property type="match status" value="1"/>
</dbReference>
<dbReference type="GO" id="GO:0005886">
    <property type="term" value="C:plasma membrane"/>
    <property type="evidence" value="ECO:0007669"/>
    <property type="project" value="UniProtKB-SubCell"/>
</dbReference>
<evidence type="ECO:0000313" key="14">
    <source>
        <dbReference type="Proteomes" id="UP000570166"/>
    </source>
</evidence>
<dbReference type="PRINTS" id="PR01490">
    <property type="entry name" value="RTXTOXIND"/>
</dbReference>
<keyword evidence="3 9" id="KW-0813">Transport</keyword>
<evidence type="ECO:0000256" key="5">
    <source>
        <dbReference type="ARBA" id="ARBA00022519"/>
    </source>
</evidence>
<dbReference type="AlphaFoldDB" id="A0A838L960"/>
<name>A0A838L960_9SPHN</name>
<comment type="subcellular location">
    <subcellularLocation>
        <location evidence="1 9">Cell inner membrane</location>
        <topology evidence="1 9">Single-pass membrane protein</topology>
    </subcellularLocation>
</comment>
<feature type="transmembrane region" description="Helical" evidence="9">
    <location>
        <begin position="60"/>
        <end position="78"/>
    </location>
</feature>
<evidence type="ECO:0000313" key="13">
    <source>
        <dbReference type="EMBL" id="MBA2935973.1"/>
    </source>
</evidence>
<comment type="similarity">
    <text evidence="2 9">Belongs to the membrane fusion protein (MFP) (TC 8.A.1) family.</text>
</comment>
<dbReference type="Gene3D" id="2.40.30.170">
    <property type="match status" value="1"/>
</dbReference>
<evidence type="ECO:0000256" key="2">
    <source>
        <dbReference type="ARBA" id="ARBA00009477"/>
    </source>
</evidence>
<dbReference type="GO" id="GO:0015031">
    <property type="term" value="P:protein transport"/>
    <property type="evidence" value="ECO:0007669"/>
    <property type="project" value="InterPro"/>
</dbReference>
<dbReference type="NCBIfam" id="TIGR01843">
    <property type="entry name" value="type_I_hlyD"/>
    <property type="match status" value="1"/>
</dbReference>
<keyword evidence="14" id="KW-1185">Reference proteome</keyword>
<dbReference type="Pfam" id="PF26002">
    <property type="entry name" value="Beta-barrel_AprE"/>
    <property type="match status" value="1"/>
</dbReference>
<evidence type="ECO:0000256" key="6">
    <source>
        <dbReference type="ARBA" id="ARBA00022692"/>
    </source>
</evidence>
<evidence type="ECO:0000256" key="7">
    <source>
        <dbReference type="ARBA" id="ARBA00022989"/>
    </source>
</evidence>